<dbReference type="SMART" id="SM00062">
    <property type="entry name" value="PBPb"/>
    <property type="match status" value="1"/>
</dbReference>
<evidence type="ECO:0000259" key="2">
    <source>
        <dbReference type="SMART" id="SM00062"/>
    </source>
</evidence>
<dbReference type="PANTHER" id="PTHR35936">
    <property type="entry name" value="MEMBRANE-BOUND LYTIC MUREIN TRANSGLYCOSYLASE F"/>
    <property type="match status" value="1"/>
</dbReference>
<proteinExistence type="predicted"/>
<evidence type="ECO:0000313" key="4">
    <source>
        <dbReference type="Proteomes" id="UP000191153"/>
    </source>
</evidence>
<evidence type="ECO:0000256" key="1">
    <source>
        <dbReference type="ARBA" id="ARBA00022729"/>
    </source>
</evidence>
<dbReference type="PANTHER" id="PTHR35936:SF34">
    <property type="entry name" value="ABC TRANSPORTER EXTRACELLULAR-BINDING PROTEIN YCKB-RELATED"/>
    <property type="match status" value="1"/>
</dbReference>
<dbReference type="RefSeq" id="WP_078693957.1">
    <property type="nucleotide sequence ID" value="NZ_FUWX01000010.1"/>
</dbReference>
<evidence type="ECO:0000313" key="3">
    <source>
        <dbReference type="EMBL" id="SJZ75705.1"/>
    </source>
</evidence>
<keyword evidence="1" id="KW-0732">Signal</keyword>
<accession>A0A1T4N983</accession>
<dbReference type="STRING" id="180163.SAMN02745174_01467"/>
<dbReference type="Pfam" id="PF00497">
    <property type="entry name" value="SBP_bac_3"/>
    <property type="match status" value="1"/>
</dbReference>
<dbReference type="CDD" id="cd00996">
    <property type="entry name" value="PBP2_AatB_like"/>
    <property type="match status" value="1"/>
</dbReference>
<keyword evidence="4" id="KW-1185">Reference proteome</keyword>
<dbReference type="SUPFAM" id="SSF53850">
    <property type="entry name" value="Periplasmic binding protein-like II"/>
    <property type="match status" value="1"/>
</dbReference>
<name>A0A1T4N983_9FUSO</name>
<dbReference type="InterPro" id="IPR001638">
    <property type="entry name" value="Solute-binding_3/MltF_N"/>
</dbReference>
<sequence length="247" mass="28323">MKKILLIFLLIISFTSFSKEIINIGLDDTFAPMGFRSEKGEIVGFDIDLSREVCKRLDLEPNYIPCDWDGILFQLKTGRIDLIWNGLTVTENRKKEILFSDNYLDDGQVILVRENSNVKNLKDLENKKIGVQMGSTSYFALEKSSIYGNLNEVRKYSSNVEAILDLEAGRTNGVIIDEVVGRYYQKKEKNLKILNIKFPKAAFAVGMRKNDKNLQIKINKALNEIKKDGTFDSIKKKWFGEENNYGK</sequence>
<protein>
    <submittedName>
        <fullName evidence="3">Polar amino acid transport system substrate-binding protein</fullName>
    </submittedName>
</protein>
<organism evidence="3 4">
    <name type="scientific">Cetobacterium ceti</name>
    <dbReference type="NCBI Taxonomy" id="180163"/>
    <lineage>
        <taxon>Bacteria</taxon>
        <taxon>Fusobacteriati</taxon>
        <taxon>Fusobacteriota</taxon>
        <taxon>Fusobacteriia</taxon>
        <taxon>Fusobacteriales</taxon>
        <taxon>Fusobacteriaceae</taxon>
        <taxon>Cetobacterium</taxon>
    </lineage>
</organism>
<dbReference type="Proteomes" id="UP000191153">
    <property type="component" value="Unassembled WGS sequence"/>
</dbReference>
<dbReference type="EMBL" id="FUWX01000010">
    <property type="protein sequence ID" value="SJZ75705.1"/>
    <property type="molecule type" value="Genomic_DNA"/>
</dbReference>
<dbReference type="Gene3D" id="3.40.190.10">
    <property type="entry name" value="Periplasmic binding protein-like II"/>
    <property type="match status" value="2"/>
</dbReference>
<gene>
    <name evidence="3" type="ORF">SAMN02745174_01467</name>
</gene>
<dbReference type="AlphaFoldDB" id="A0A1T4N983"/>
<feature type="domain" description="Solute-binding protein family 3/N-terminal" evidence="2">
    <location>
        <begin position="21"/>
        <end position="242"/>
    </location>
</feature>
<reference evidence="3 4" key="1">
    <citation type="submission" date="2017-02" db="EMBL/GenBank/DDBJ databases">
        <authorList>
            <person name="Peterson S.W."/>
        </authorList>
    </citation>
    <scope>NUCLEOTIDE SEQUENCE [LARGE SCALE GENOMIC DNA]</scope>
    <source>
        <strain evidence="3 4">ATCC 700028</strain>
    </source>
</reference>
<dbReference type="OrthoDB" id="81666at2"/>